<feature type="binding site" evidence="7">
    <location>
        <position position="247"/>
    </location>
    <ligand>
        <name>Cu cation</name>
        <dbReference type="ChEBI" id="CHEBI:23378"/>
    </ligand>
</feature>
<comment type="subcellular location">
    <subcellularLocation>
        <location evidence="1">Periplasm</location>
    </subcellularLocation>
</comment>
<dbReference type="GO" id="GO:0005507">
    <property type="term" value="F:copper ion binding"/>
    <property type="evidence" value="ECO:0007669"/>
    <property type="project" value="InterPro"/>
</dbReference>
<dbReference type="InterPro" id="IPR002350">
    <property type="entry name" value="Kazal_dom"/>
</dbReference>
<comment type="cofactor">
    <cofactor evidence="7">
        <name>Cu cation</name>
        <dbReference type="ChEBI" id="CHEBI:23378"/>
    </cofactor>
    <text evidence="7">Binds 1 copper ion per subunit.</text>
</comment>
<dbReference type="InterPro" id="IPR036058">
    <property type="entry name" value="Kazal_dom_sf"/>
</dbReference>
<dbReference type="PATRIC" id="fig|859350.6.peg.1902"/>
<evidence type="ECO:0000313" key="11">
    <source>
        <dbReference type="Proteomes" id="UP000003423"/>
    </source>
</evidence>
<dbReference type="EMBL" id="AEXL02000161">
    <property type="protein sequence ID" value="EIJ64991.1"/>
    <property type="molecule type" value="Genomic_DNA"/>
</dbReference>
<dbReference type="InterPro" id="IPR008972">
    <property type="entry name" value="Cupredoxin"/>
</dbReference>
<dbReference type="Pfam" id="PF00127">
    <property type="entry name" value="Copper-bind"/>
    <property type="match status" value="2"/>
</dbReference>
<feature type="domain" description="Kazal-like" evidence="9">
    <location>
        <begin position="33"/>
        <end position="81"/>
    </location>
</feature>
<dbReference type="GO" id="GO:0042597">
    <property type="term" value="C:periplasmic space"/>
    <property type="evidence" value="ECO:0007669"/>
    <property type="project" value="UniProtKB-SubCell"/>
</dbReference>
<keyword evidence="11" id="KW-1185">Reference proteome</keyword>
<evidence type="ECO:0000256" key="2">
    <source>
        <dbReference type="ARBA" id="ARBA00022448"/>
    </source>
</evidence>
<evidence type="ECO:0000256" key="1">
    <source>
        <dbReference type="ARBA" id="ARBA00004418"/>
    </source>
</evidence>
<dbReference type="PRINTS" id="PR00155">
    <property type="entry name" value="AMICYANIN"/>
</dbReference>
<keyword evidence="6 7" id="KW-0186">Copper</keyword>
<evidence type="ECO:0000256" key="6">
    <source>
        <dbReference type="ARBA" id="ARBA00023008"/>
    </source>
</evidence>
<dbReference type="PANTHER" id="PTHR36507">
    <property type="entry name" value="BLL1555 PROTEIN"/>
    <property type="match status" value="1"/>
</dbReference>
<reference evidence="10 11" key="1">
    <citation type="journal article" date="2012" name="J. Bacteriol.">
        <title>Genome sequence of "Candidatus Nitrosopumilus salaria" BD31, an ammonia-oxidizing archaeon from the San Francisco Bay estuary.</title>
        <authorList>
            <person name="Mosier A.C."/>
            <person name="Allen E.E."/>
            <person name="Kim M."/>
            <person name="Ferriera S."/>
            <person name="Francis C.A."/>
        </authorList>
    </citation>
    <scope>NUCLEOTIDE SEQUENCE [LARGE SCALE GENOMIC DNA]</scope>
    <source>
        <strain evidence="10 11">BD31</strain>
    </source>
</reference>
<keyword evidence="8" id="KW-0472">Membrane</keyword>
<dbReference type="GO" id="GO:0009055">
    <property type="term" value="F:electron transfer activity"/>
    <property type="evidence" value="ECO:0007669"/>
    <property type="project" value="InterPro"/>
</dbReference>
<keyword evidence="8" id="KW-1133">Transmembrane helix</keyword>
<evidence type="ECO:0000256" key="8">
    <source>
        <dbReference type="SAM" id="Phobius"/>
    </source>
</evidence>
<dbReference type="Gene3D" id="2.60.40.420">
    <property type="entry name" value="Cupredoxins - blue copper proteins"/>
    <property type="match status" value="2"/>
</dbReference>
<dbReference type="CDD" id="cd00104">
    <property type="entry name" value="KAZAL_FS"/>
    <property type="match status" value="1"/>
</dbReference>
<dbReference type="PROSITE" id="PS51465">
    <property type="entry name" value="KAZAL_2"/>
    <property type="match status" value="1"/>
</dbReference>
<dbReference type="Proteomes" id="UP000003423">
    <property type="component" value="Unassembled WGS sequence"/>
</dbReference>
<keyword evidence="3 7" id="KW-0479">Metal-binding</keyword>
<evidence type="ECO:0000256" key="3">
    <source>
        <dbReference type="ARBA" id="ARBA00022723"/>
    </source>
</evidence>
<dbReference type="InterPro" id="IPR052721">
    <property type="entry name" value="ET_Amicyanin"/>
</dbReference>
<evidence type="ECO:0000256" key="7">
    <source>
        <dbReference type="PIRSR" id="PIRSR602386-1"/>
    </source>
</evidence>
<evidence type="ECO:0000256" key="5">
    <source>
        <dbReference type="ARBA" id="ARBA00022982"/>
    </source>
</evidence>
<feature type="transmembrane region" description="Helical" evidence="8">
    <location>
        <begin position="6"/>
        <end position="26"/>
    </location>
</feature>
<sequence length="432" mass="45992">MDEMNFAYGVIAIVGVLAAISIGFIAMDPNFIIEPRVVEAKPVACTLEWAPMCGVDGVTYGNSCMLDAANVKLDHSGECVVKEISVHSSIMPGMATVGDVLLIEVEFRDDDGNVVDHVNYDIFATQDGKTILSEPGAHRHPGKHPIHETAVLGDSDVEIKVIVQGLGHGEDITGPKGIETMMTVTPQAAEVPVVSGMVVAPETHTVSIPQGSSTPGCDETDSCYVPSSLEIRVGDTVSWSNDDSAAHTVTSGSIGGTDGVFDSSLFMAGTTFEFTFDEAGTYDYFCMVHPWMTGKIIVNEVKDMMAPESEPAMEEPVMEEPVTKEPLSDLEIMTQVIVSVPPGVAVPGCEDDHSCYSPYEVTVSAGDKVTWMNDDSAAHTVTSGSASAGLTGVFDSGLFMSGSTFEHTFDEAGTYDYFCMVHPWMSGKVIVN</sequence>
<dbReference type="AlphaFoldDB" id="I3CZU8"/>
<name>I3CZU8_9ARCH</name>
<keyword evidence="8" id="KW-0812">Transmembrane</keyword>
<dbReference type="InterPro" id="IPR002386">
    <property type="entry name" value="Amicyanin/Pseudoazurin"/>
</dbReference>
<dbReference type="PANTHER" id="PTHR36507:SF1">
    <property type="entry name" value="BLL1555 PROTEIN"/>
    <property type="match status" value="1"/>
</dbReference>
<organism evidence="10 11">
    <name type="scientific">Candidatus Nitrosopumilus salarius BD31</name>
    <dbReference type="NCBI Taxonomy" id="859350"/>
    <lineage>
        <taxon>Archaea</taxon>
        <taxon>Nitrososphaerota</taxon>
        <taxon>Nitrososphaeria</taxon>
        <taxon>Nitrosopumilales</taxon>
        <taxon>Nitrosopumilaceae</taxon>
        <taxon>Nitrosopumilus</taxon>
    </lineage>
</organism>
<protein>
    <submittedName>
        <fullName evidence="10">Amicyanin</fullName>
    </submittedName>
</protein>
<dbReference type="SUPFAM" id="SSF49503">
    <property type="entry name" value="Cupredoxins"/>
    <property type="match status" value="2"/>
</dbReference>
<evidence type="ECO:0000259" key="9">
    <source>
        <dbReference type="PROSITE" id="PS51465"/>
    </source>
</evidence>
<dbReference type="Pfam" id="PF00050">
    <property type="entry name" value="Kazal_1"/>
    <property type="match status" value="1"/>
</dbReference>
<dbReference type="SMART" id="SM00280">
    <property type="entry name" value="KAZAL"/>
    <property type="match status" value="1"/>
</dbReference>
<feature type="binding site" evidence="7">
    <location>
        <position position="286"/>
    </location>
    <ligand>
        <name>Cu cation</name>
        <dbReference type="ChEBI" id="CHEBI:23378"/>
    </ligand>
</feature>
<accession>I3CZU8</accession>
<dbReference type="InterPro" id="IPR000923">
    <property type="entry name" value="BlueCu_1"/>
</dbReference>
<dbReference type="SUPFAM" id="SSF100895">
    <property type="entry name" value="Kazal-type serine protease inhibitors"/>
    <property type="match status" value="1"/>
</dbReference>
<keyword evidence="5" id="KW-0249">Electron transport</keyword>
<dbReference type="Gene3D" id="3.30.60.30">
    <property type="match status" value="1"/>
</dbReference>
<evidence type="ECO:0000313" key="10">
    <source>
        <dbReference type="EMBL" id="EIJ64991.1"/>
    </source>
</evidence>
<keyword evidence="4" id="KW-0574">Periplasm</keyword>
<proteinExistence type="predicted"/>
<feature type="binding site" evidence="7">
    <location>
        <position position="289"/>
    </location>
    <ligand>
        <name>Cu cation</name>
        <dbReference type="ChEBI" id="CHEBI:23378"/>
    </ligand>
</feature>
<comment type="caution">
    <text evidence="10">The sequence shown here is derived from an EMBL/GenBank/DDBJ whole genome shotgun (WGS) entry which is preliminary data.</text>
</comment>
<gene>
    <name evidence="10" type="ORF">BD31_I0765</name>
</gene>
<evidence type="ECO:0000256" key="4">
    <source>
        <dbReference type="ARBA" id="ARBA00022764"/>
    </source>
</evidence>
<keyword evidence="2" id="KW-0813">Transport</keyword>